<dbReference type="RefSeq" id="WP_393993646.1">
    <property type="nucleotide sequence ID" value="NZ_JBAFVH010000009.1"/>
</dbReference>
<organism evidence="3 4">
    <name type="scientific">Xanthobacter oligotrophicus</name>
    <dbReference type="NCBI Taxonomy" id="2607286"/>
    <lineage>
        <taxon>Bacteria</taxon>
        <taxon>Pseudomonadati</taxon>
        <taxon>Pseudomonadota</taxon>
        <taxon>Alphaproteobacteria</taxon>
        <taxon>Hyphomicrobiales</taxon>
        <taxon>Xanthobacteraceae</taxon>
        <taxon>Xanthobacter</taxon>
    </lineage>
</organism>
<sequence length="82" mass="8220">MALTLHRQMDDHAAGPAPRGSELGRSELGGSQSGRSGVGVRVAVVGSVVVAGALFAAACVLWARHGATVFFDIMSAGIAACL</sequence>
<name>A0ABW7A1V1_9HYPH</name>
<proteinExistence type="predicted"/>
<evidence type="ECO:0000256" key="2">
    <source>
        <dbReference type="SAM" id="Phobius"/>
    </source>
</evidence>
<reference evidence="3 4" key="1">
    <citation type="submission" date="2024-02" db="EMBL/GenBank/DDBJ databases">
        <title>Expansion and revision of Xanthobacter and proposal of Roseixanthobacter gen. nov.</title>
        <authorList>
            <person name="Soltysiak M.P.M."/>
            <person name="Jalihal A."/>
            <person name="Ory A."/>
            <person name="Chrisophersen C."/>
            <person name="Lee A.D."/>
            <person name="Boulton J."/>
            <person name="Springer M."/>
        </authorList>
    </citation>
    <scope>NUCLEOTIDE SEQUENCE [LARGE SCALE GENOMIC DNA]</scope>
    <source>
        <strain evidence="3 4">23A</strain>
    </source>
</reference>
<accession>A0ABW7A1V1</accession>
<feature type="compositionally biased region" description="Low complexity" evidence="1">
    <location>
        <begin position="19"/>
        <end position="36"/>
    </location>
</feature>
<dbReference type="EMBL" id="JBAFVH010000009">
    <property type="protein sequence ID" value="MFG1373967.1"/>
    <property type="molecule type" value="Genomic_DNA"/>
</dbReference>
<evidence type="ECO:0000256" key="1">
    <source>
        <dbReference type="SAM" id="MobiDB-lite"/>
    </source>
</evidence>
<evidence type="ECO:0000313" key="3">
    <source>
        <dbReference type="EMBL" id="MFG1373967.1"/>
    </source>
</evidence>
<gene>
    <name evidence="3" type="ORF">V5F32_17455</name>
</gene>
<protein>
    <submittedName>
        <fullName evidence="3">Uncharacterized protein</fullName>
    </submittedName>
</protein>
<keyword evidence="2" id="KW-1133">Transmembrane helix</keyword>
<dbReference type="Proteomes" id="UP001604002">
    <property type="component" value="Unassembled WGS sequence"/>
</dbReference>
<evidence type="ECO:0000313" key="4">
    <source>
        <dbReference type="Proteomes" id="UP001604002"/>
    </source>
</evidence>
<keyword evidence="2" id="KW-0812">Transmembrane</keyword>
<keyword evidence="2" id="KW-0472">Membrane</keyword>
<feature type="transmembrane region" description="Helical" evidence="2">
    <location>
        <begin position="42"/>
        <end position="63"/>
    </location>
</feature>
<keyword evidence="4" id="KW-1185">Reference proteome</keyword>
<feature type="region of interest" description="Disordered" evidence="1">
    <location>
        <begin position="1"/>
        <end position="36"/>
    </location>
</feature>
<comment type="caution">
    <text evidence="3">The sequence shown here is derived from an EMBL/GenBank/DDBJ whole genome shotgun (WGS) entry which is preliminary data.</text>
</comment>